<evidence type="ECO:0000313" key="2">
    <source>
        <dbReference type="Proteomes" id="UP000198802"/>
    </source>
</evidence>
<protein>
    <submittedName>
        <fullName evidence="1">Uncharacterized protein</fullName>
    </submittedName>
</protein>
<name>A0A0S4R266_9ACTN</name>
<proteinExistence type="predicted"/>
<sequence length="110" mass="12018">MAWSDPWAVAGRWHPGNVETPVDDLTPHSPAVLAGGVEAPRTAGERAAYYRAKAAEAMVRARALVGRPWTSDPGLRVQVEAILAMPPEDRLRQLEEQVETLSALRPIGQR</sequence>
<organism evidence="1 2">
    <name type="scientific">Parafrankia irregularis</name>
    <dbReference type="NCBI Taxonomy" id="795642"/>
    <lineage>
        <taxon>Bacteria</taxon>
        <taxon>Bacillati</taxon>
        <taxon>Actinomycetota</taxon>
        <taxon>Actinomycetes</taxon>
        <taxon>Frankiales</taxon>
        <taxon>Frankiaceae</taxon>
        <taxon>Parafrankia</taxon>
    </lineage>
</organism>
<dbReference type="RefSeq" id="WP_242666592.1">
    <property type="nucleotide sequence ID" value="NZ_FAOZ01000052.1"/>
</dbReference>
<keyword evidence="2" id="KW-1185">Reference proteome</keyword>
<evidence type="ECO:0000313" key="1">
    <source>
        <dbReference type="EMBL" id="CUU60982.1"/>
    </source>
</evidence>
<gene>
    <name evidence="1" type="ORF">Ga0074812_1527</name>
</gene>
<dbReference type="EMBL" id="FAOZ01000052">
    <property type="protein sequence ID" value="CUU60982.1"/>
    <property type="molecule type" value="Genomic_DNA"/>
</dbReference>
<dbReference type="Proteomes" id="UP000198802">
    <property type="component" value="Unassembled WGS sequence"/>
</dbReference>
<dbReference type="AlphaFoldDB" id="A0A0S4R266"/>
<accession>A0A0S4R266</accession>
<reference evidence="2" key="1">
    <citation type="submission" date="2015-11" db="EMBL/GenBank/DDBJ databases">
        <authorList>
            <person name="Varghese N."/>
        </authorList>
    </citation>
    <scope>NUCLEOTIDE SEQUENCE [LARGE SCALE GENOMIC DNA]</scope>
    <source>
        <strain evidence="2">DSM 45899</strain>
    </source>
</reference>